<proteinExistence type="predicted"/>
<evidence type="ECO:0000313" key="1">
    <source>
        <dbReference type="EMBL" id="GAH65272.1"/>
    </source>
</evidence>
<protein>
    <submittedName>
        <fullName evidence="1">Uncharacterized protein</fullName>
    </submittedName>
</protein>
<organism evidence="1">
    <name type="scientific">marine sediment metagenome</name>
    <dbReference type="NCBI Taxonomy" id="412755"/>
    <lineage>
        <taxon>unclassified sequences</taxon>
        <taxon>metagenomes</taxon>
        <taxon>ecological metagenomes</taxon>
    </lineage>
</organism>
<dbReference type="AlphaFoldDB" id="X1H797"/>
<feature type="non-terminal residue" evidence="1">
    <location>
        <position position="1"/>
    </location>
</feature>
<comment type="caution">
    <text evidence="1">The sequence shown here is derived from an EMBL/GenBank/DDBJ whole genome shotgun (WGS) entry which is preliminary data.</text>
</comment>
<reference evidence="1" key="1">
    <citation type="journal article" date="2014" name="Front. Microbiol.">
        <title>High frequency of phylogenetically diverse reductive dehalogenase-homologous genes in deep subseafloor sedimentary metagenomes.</title>
        <authorList>
            <person name="Kawai M."/>
            <person name="Futagami T."/>
            <person name="Toyoda A."/>
            <person name="Takaki Y."/>
            <person name="Nishi S."/>
            <person name="Hori S."/>
            <person name="Arai W."/>
            <person name="Tsubouchi T."/>
            <person name="Morono Y."/>
            <person name="Uchiyama I."/>
            <person name="Ito T."/>
            <person name="Fujiyama A."/>
            <person name="Inagaki F."/>
            <person name="Takami H."/>
        </authorList>
    </citation>
    <scope>NUCLEOTIDE SEQUENCE</scope>
    <source>
        <strain evidence="1">Expedition CK06-06</strain>
    </source>
</reference>
<dbReference type="EMBL" id="BARU01025338">
    <property type="protein sequence ID" value="GAH65272.1"/>
    <property type="molecule type" value="Genomic_DNA"/>
</dbReference>
<gene>
    <name evidence="1" type="ORF">S03H2_40839</name>
</gene>
<accession>X1H797</accession>
<name>X1H797_9ZZZZ</name>
<sequence length="39" mass="4616">EFPDSAEKMPVNMLKPLDMRELKSFFSEYAVQLLKKARQ</sequence>